<evidence type="ECO:0000259" key="7">
    <source>
        <dbReference type="Pfam" id="PF01035"/>
    </source>
</evidence>
<dbReference type="GO" id="GO:0003908">
    <property type="term" value="F:methylated-DNA-[protein]-cysteine S-methyltransferase activity"/>
    <property type="evidence" value="ECO:0007669"/>
    <property type="project" value="UniProtKB-EC"/>
</dbReference>
<dbReference type="GO" id="GO:0032259">
    <property type="term" value="P:methylation"/>
    <property type="evidence" value="ECO:0007669"/>
    <property type="project" value="UniProtKB-KW"/>
</dbReference>
<dbReference type="SUPFAM" id="SSF46767">
    <property type="entry name" value="Methylated DNA-protein cysteine methyltransferase, C-terminal domain"/>
    <property type="match status" value="1"/>
</dbReference>
<dbReference type="InterPro" id="IPR014048">
    <property type="entry name" value="MethylDNA_cys_MeTrfase_DNA-bd"/>
</dbReference>
<evidence type="ECO:0000313" key="8">
    <source>
        <dbReference type="EMBL" id="MEK8089078.1"/>
    </source>
</evidence>
<accession>A0ABU9D6A1</accession>
<reference evidence="8 9" key="1">
    <citation type="submission" date="2024-04" db="EMBL/GenBank/DDBJ databases">
        <authorList>
            <person name="Abashina T."/>
            <person name="Shaikin A."/>
        </authorList>
    </citation>
    <scope>NUCLEOTIDE SEQUENCE [LARGE SCALE GENOMIC DNA]</scope>
    <source>
        <strain evidence="8 9">AAFK</strain>
    </source>
</reference>
<dbReference type="PANTHER" id="PTHR10815:SF13">
    <property type="entry name" value="METHYLATED-DNA--PROTEIN-CYSTEINE METHYLTRANSFERASE"/>
    <property type="match status" value="1"/>
</dbReference>
<dbReference type="RefSeq" id="WP_341370144.1">
    <property type="nucleotide sequence ID" value="NZ_JBBPCO010000003.1"/>
</dbReference>
<comment type="caution">
    <text evidence="8">The sequence shown here is derived from an EMBL/GenBank/DDBJ whole genome shotgun (WGS) entry which is preliminary data.</text>
</comment>
<dbReference type="NCBIfam" id="TIGR00589">
    <property type="entry name" value="ogt"/>
    <property type="match status" value="1"/>
</dbReference>
<evidence type="ECO:0000256" key="5">
    <source>
        <dbReference type="ARBA" id="ARBA00023204"/>
    </source>
</evidence>
<name>A0ABU9D6A1_9PROT</name>
<dbReference type="PANTHER" id="PTHR10815">
    <property type="entry name" value="METHYLATED-DNA--PROTEIN-CYSTEINE METHYLTRANSFERASE"/>
    <property type="match status" value="1"/>
</dbReference>
<evidence type="ECO:0000256" key="3">
    <source>
        <dbReference type="ARBA" id="ARBA00022679"/>
    </source>
</evidence>
<dbReference type="InterPro" id="IPR036631">
    <property type="entry name" value="MGMT_N_sf"/>
</dbReference>
<organism evidence="8 9">
    <name type="scientific">Thermithiobacillus plumbiphilus</name>
    <dbReference type="NCBI Taxonomy" id="1729899"/>
    <lineage>
        <taxon>Bacteria</taxon>
        <taxon>Pseudomonadati</taxon>
        <taxon>Pseudomonadota</taxon>
        <taxon>Acidithiobacillia</taxon>
        <taxon>Acidithiobacillales</taxon>
        <taxon>Thermithiobacillaceae</taxon>
        <taxon>Thermithiobacillus</taxon>
    </lineage>
</organism>
<feature type="domain" description="Methylated-DNA-[protein]-cysteine S-methyltransferase DNA binding" evidence="7">
    <location>
        <begin position="89"/>
        <end position="170"/>
    </location>
</feature>
<dbReference type="InterPro" id="IPR001497">
    <property type="entry name" value="MethylDNA_cys_MeTrfase_AS"/>
</dbReference>
<keyword evidence="5" id="KW-0234">DNA repair</keyword>
<proteinExistence type="predicted"/>
<evidence type="ECO:0000313" key="9">
    <source>
        <dbReference type="Proteomes" id="UP001446205"/>
    </source>
</evidence>
<protein>
    <submittedName>
        <fullName evidence="8">Methylated-DNA--[protein]-cysteine S-methyltransferase</fullName>
        <ecNumber evidence="8">2.1.1.63</ecNumber>
    </submittedName>
</protein>
<keyword evidence="2 8" id="KW-0489">Methyltransferase</keyword>
<evidence type="ECO:0000256" key="2">
    <source>
        <dbReference type="ARBA" id="ARBA00022603"/>
    </source>
</evidence>
<evidence type="ECO:0000256" key="4">
    <source>
        <dbReference type="ARBA" id="ARBA00022763"/>
    </source>
</evidence>
<evidence type="ECO:0000256" key="6">
    <source>
        <dbReference type="ARBA" id="ARBA00049348"/>
    </source>
</evidence>
<dbReference type="Pfam" id="PF01035">
    <property type="entry name" value="DNA_binding_1"/>
    <property type="match status" value="1"/>
</dbReference>
<dbReference type="EC" id="2.1.1.63" evidence="8"/>
<dbReference type="SUPFAM" id="SSF53155">
    <property type="entry name" value="Methylated DNA-protein cysteine methyltransferase domain"/>
    <property type="match status" value="1"/>
</dbReference>
<keyword evidence="4" id="KW-0227">DNA damage</keyword>
<keyword evidence="3 8" id="KW-0808">Transferase</keyword>
<dbReference type="PROSITE" id="PS00374">
    <property type="entry name" value="MGMT"/>
    <property type="match status" value="1"/>
</dbReference>
<sequence>MATHRPAESAIQLLHFQSPLGWLVLQASQASIHALDFLAQAPTSIQPAQTPLLQVASQALSTYFANPDHARPAPNPFPALPLVPLPGTAFQQAVWAYLSDIPLGETRSYGEVARALSSSPRAVGQACRRNPLPILIPCHRVVARTGLGGYSGATEGPEMQRKVWLLDHEKTSI</sequence>
<dbReference type="InterPro" id="IPR036388">
    <property type="entry name" value="WH-like_DNA-bd_sf"/>
</dbReference>
<dbReference type="Proteomes" id="UP001446205">
    <property type="component" value="Unassembled WGS sequence"/>
</dbReference>
<dbReference type="InterPro" id="IPR036217">
    <property type="entry name" value="MethylDNA_cys_MeTrfase_DNAb"/>
</dbReference>
<dbReference type="EMBL" id="JBBPCO010000003">
    <property type="protein sequence ID" value="MEK8089078.1"/>
    <property type="molecule type" value="Genomic_DNA"/>
</dbReference>
<evidence type="ECO:0000256" key="1">
    <source>
        <dbReference type="ARBA" id="ARBA00001286"/>
    </source>
</evidence>
<gene>
    <name evidence="8" type="ORF">WOB96_04805</name>
</gene>
<comment type="catalytic activity">
    <reaction evidence="1">
        <text>a 4-O-methyl-thymidine in DNA + L-cysteinyl-[protein] = a thymidine in DNA + S-methyl-L-cysteinyl-[protein]</text>
        <dbReference type="Rhea" id="RHEA:53428"/>
        <dbReference type="Rhea" id="RHEA-COMP:10131"/>
        <dbReference type="Rhea" id="RHEA-COMP:10132"/>
        <dbReference type="Rhea" id="RHEA-COMP:13555"/>
        <dbReference type="Rhea" id="RHEA-COMP:13556"/>
        <dbReference type="ChEBI" id="CHEBI:29950"/>
        <dbReference type="ChEBI" id="CHEBI:82612"/>
        <dbReference type="ChEBI" id="CHEBI:137386"/>
        <dbReference type="ChEBI" id="CHEBI:137387"/>
        <dbReference type="EC" id="2.1.1.63"/>
    </reaction>
</comment>
<comment type="catalytic activity">
    <reaction evidence="6">
        <text>a 6-O-methyl-2'-deoxyguanosine in DNA + L-cysteinyl-[protein] = S-methyl-L-cysteinyl-[protein] + a 2'-deoxyguanosine in DNA</text>
        <dbReference type="Rhea" id="RHEA:24000"/>
        <dbReference type="Rhea" id="RHEA-COMP:10131"/>
        <dbReference type="Rhea" id="RHEA-COMP:10132"/>
        <dbReference type="Rhea" id="RHEA-COMP:11367"/>
        <dbReference type="Rhea" id="RHEA-COMP:11368"/>
        <dbReference type="ChEBI" id="CHEBI:29950"/>
        <dbReference type="ChEBI" id="CHEBI:82612"/>
        <dbReference type="ChEBI" id="CHEBI:85445"/>
        <dbReference type="ChEBI" id="CHEBI:85448"/>
        <dbReference type="EC" id="2.1.1.63"/>
    </reaction>
</comment>
<dbReference type="CDD" id="cd06445">
    <property type="entry name" value="ATase"/>
    <property type="match status" value="1"/>
</dbReference>
<dbReference type="Gene3D" id="1.10.10.10">
    <property type="entry name" value="Winged helix-like DNA-binding domain superfamily/Winged helix DNA-binding domain"/>
    <property type="match status" value="1"/>
</dbReference>
<keyword evidence="9" id="KW-1185">Reference proteome</keyword>